<evidence type="ECO:0000313" key="2">
    <source>
        <dbReference type="RefSeq" id="XP_016740304.1"/>
    </source>
</evidence>
<dbReference type="InterPro" id="IPR021109">
    <property type="entry name" value="Peptidase_aspartic_dom_sf"/>
</dbReference>
<protein>
    <recommendedName>
        <fullName evidence="3">Retrovirus-related Pol polyprotein from transposon opus</fullName>
    </recommendedName>
</protein>
<dbReference type="Proteomes" id="UP000818029">
    <property type="component" value="Chromosome D03"/>
</dbReference>
<dbReference type="OrthoDB" id="1937287at2759"/>
<evidence type="ECO:0000313" key="1">
    <source>
        <dbReference type="Proteomes" id="UP000818029"/>
    </source>
</evidence>
<dbReference type="KEGG" id="ghi:107950071"/>
<reference evidence="2" key="2">
    <citation type="submission" date="2025-08" db="UniProtKB">
        <authorList>
            <consortium name="RefSeq"/>
        </authorList>
    </citation>
    <scope>IDENTIFICATION</scope>
</reference>
<name>A0A1U8NQR1_GOSHI</name>
<dbReference type="GeneID" id="107950071"/>
<dbReference type="PaxDb" id="3635-A0A1U8NQR1"/>
<dbReference type="PANTHER" id="PTHR33067:SF32">
    <property type="entry name" value="ASPARTIC PEPTIDASE DDI1-TYPE DOMAIN-CONTAINING PROTEIN"/>
    <property type="match status" value="1"/>
</dbReference>
<keyword evidence="1" id="KW-1185">Reference proteome</keyword>
<reference evidence="1" key="1">
    <citation type="journal article" date="2020" name="Nat. Genet.">
        <title>Genomic diversifications of five Gossypium allopolyploid species and their impact on cotton improvement.</title>
        <authorList>
            <person name="Chen Z.J."/>
            <person name="Sreedasyam A."/>
            <person name="Ando A."/>
            <person name="Song Q."/>
            <person name="De Santiago L.M."/>
            <person name="Hulse-Kemp A.M."/>
            <person name="Ding M."/>
            <person name="Ye W."/>
            <person name="Kirkbride R.C."/>
            <person name="Jenkins J."/>
            <person name="Plott C."/>
            <person name="Lovell J."/>
            <person name="Lin Y.M."/>
            <person name="Vaughn R."/>
            <person name="Liu B."/>
            <person name="Simpson S."/>
            <person name="Scheffler B.E."/>
            <person name="Wen L."/>
            <person name="Saski C.A."/>
            <person name="Grover C.E."/>
            <person name="Hu G."/>
            <person name="Conover J.L."/>
            <person name="Carlson J.W."/>
            <person name="Shu S."/>
            <person name="Boston L.B."/>
            <person name="Williams M."/>
            <person name="Peterson D.G."/>
            <person name="McGee K."/>
            <person name="Jones D.C."/>
            <person name="Wendel J.F."/>
            <person name="Stelly D.M."/>
            <person name="Grimwood J."/>
            <person name="Schmutz J."/>
        </authorList>
    </citation>
    <scope>NUCLEOTIDE SEQUENCE [LARGE SCALE GENOMIC DNA]</scope>
    <source>
        <strain evidence="1">cv. TM-1</strain>
    </source>
</reference>
<dbReference type="Pfam" id="PF13650">
    <property type="entry name" value="Asp_protease_2"/>
    <property type="match status" value="1"/>
</dbReference>
<dbReference type="RefSeq" id="XP_016740304.1">
    <property type="nucleotide sequence ID" value="XM_016884815.1"/>
</dbReference>
<proteinExistence type="predicted"/>
<dbReference type="Gene3D" id="2.40.70.10">
    <property type="entry name" value="Acid Proteases"/>
    <property type="match status" value="1"/>
</dbReference>
<gene>
    <name evidence="2" type="primary">LOC107950071</name>
</gene>
<accession>A0A1U8NQR1</accession>
<sequence length="182" mass="20594">MPNYVKFMKDILLKKCRLGEFETVTLNEGCTAMLTNKLPPKLKDPWSFTIPCSIGNHYVGKALSDLGASIYLMTMSIFRKLEIGKSKPTTVRLQLANQSYAHPEGKIEDVLVRVEKFIFPVDFLILECEADQDVSVILGRPFLATGRIFIDVQKGELTIRVNDQQVTFNVFNSLKCDDVNDE</sequence>
<dbReference type="CDD" id="cd00303">
    <property type="entry name" value="retropepsin_like"/>
    <property type="match status" value="1"/>
</dbReference>
<dbReference type="PANTHER" id="PTHR33067">
    <property type="entry name" value="RNA-DIRECTED DNA POLYMERASE-RELATED"/>
    <property type="match status" value="1"/>
</dbReference>
<evidence type="ECO:0008006" key="3">
    <source>
        <dbReference type="Google" id="ProtNLM"/>
    </source>
</evidence>
<organism evidence="1 2">
    <name type="scientific">Gossypium hirsutum</name>
    <name type="common">Upland cotton</name>
    <name type="synonym">Gossypium mexicanum</name>
    <dbReference type="NCBI Taxonomy" id="3635"/>
    <lineage>
        <taxon>Eukaryota</taxon>
        <taxon>Viridiplantae</taxon>
        <taxon>Streptophyta</taxon>
        <taxon>Embryophyta</taxon>
        <taxon>Tracheophyta</taxon>
        <taxon>Spermatophyta</taxon>
        <taxon>Magnoliopsida</taxon>
        <taxon>eudicotyledons</taxon>
        <taxon>Gunneridae</taxon>
        <taxon>Pentapetalae</taxon>
        <taxon>rosids</taxon>
        <taxon>malvids</taxon>
        <taxon>Malvales</taxon>
        <taxon>Malvaceae</taxon>
        <taxon>Malvoideae</taxon>
        <taxon>Gossypium</taxon>
    </lineage>
</organism>
<dbReference type="AlphaFoldDB" id="A0A1U8NQR1"/>